<dbReference type="Proteomes" id="UP001071230">
    <property type="component" value="Unassembled WGS sequence"/>
</dbReference>
<dbReference type="Proteomes" id="UP000836597">
    <property type="component" value="Chromosome"/>
</dbReference>
<evidence type="ECO:0000313" key="2">
    <source>
        <dbReference type="EMBL" id="CAA7600319.1"/>
    </source>
</evidence>
<feature type="domain" description="DUF6385" evidence="1">
    <location>
        <begin position="261"/>
        <end position="339"/>
    </location>
</feature>
<dbReference type="Pfam" id="PF19912">
    <property type="entry name" value="DUF6385"/>
    <property type="match status" value="1"/>
</dbReference>
<organism evidence="2">
    <name type="scientific">Acididesulfobacillus acetoxydans</name>
    <dbReference type="NCBI Taxonomy" id="1561005"/>
    <lineage>
        <taxon>Bacteria</taxon>
        <taxon>Bacillati</taxon>
        <taxon>Bacillota</taxon>
        <taxon>Clostridia</taxon>
        <taxon>Eubacteriales</taxon>
        <taxon>Peptococcaceae</taxon>
        <taxon>Acididesulfobacillus</taxon>
    </lineage>
</organism>
<sequence>MDLVNQVYNGDFLLAGENYTDFPDGWRRTGGDTSTSWTWTGSPQGPRAVVISHPCGTRAAGIEQGFDVPVQAGDSQRWELQVQLQTSPPGVPCYAKIYLGARGVKVFPLSPGEKPQVFTKVFATEAGIGGLRLEIAILGEGDLIIHQVAAFRLYPLRALKLDEKGQIYVRHVESIGQIQKPVPVRMVSPVPIPVEVEATITGDIRALTPSRDGVRIYGSSGGALNGTPDGSLQVQLAEHRFRQSLQSLSAQAGPQVSAAQDISPFSVFSFAVTNDGQSSAKVQLEVSPDGGVWSADGAEHEIAPGTLAILTPTYFVRFNRVRFSAPTTTPLRVWFQAQT</sequence>
<evidence type="ECO:0000313" key="3">
    <source>
        <dbReference type="EMBL" id="CEJ06095.1"/>
    </source>
</evidence>
<accession>A0A8S0W726</accession>
<gene>
    <name evidence="3" type="ORF">DEACI_0541</name>
    <name evidence="2" type="ORF">DEACI_0972</name>
</gene>
<keyword evidence="4" id="KW-1185">Reference proteome</keyword>
<reference evidence="3" key="1">
    <citation type="submission" date="2014-11" db="EMBL/GenBank/DDBJ databases">
        <authorList>
            <person name="Hornung B.V."/>
        </authorList>
    </citation>
    <scope>NUCLEOTIDE SEQUENCE</scope>
    <source>
        <strain evidence="3">INE</strain>
    </source>
</reference>
<dbReference type="RefSeq" id="WP_240984010.1">
    <property type="nucleotide sequence ID" value="NZ_CDGJ01000015.1"/>
</dbReference>
<reference evidence="2" key="2">
    <citation type="submission" date="2020-01" db="EMBL/GenBank/DDBJ databases">
        <authorList>
            <person name="Hornung B."/>
        </authorList>
    </citation>
    <scope>NUCLEOTIDE SEQUENCE</scope>
    <source>
        <strain evidence="2">PacBioINE</strain>
    </source>
</reference>
<dbReference type="KEGG" id="aacx:DEACI_0972"/>
<proteinExistence type="predicted"/>
<dbReference type="EMBL" id="CDGJ01000015">
    <property type="protein sequence ID" value="CEJ06095.1"/>
    <property type="molecule type" value="Genomic_DNA"/>
</dbReference>
<name>A0A8S0W726_9FIRM</name>
<evidence type="ECO:0000313" key="4">
    <source>
        <dbReference type="Proteomes" id="UP001071230"/>
    </source>
</evidence>
<dbReference type="AlphaFoldDB" id="A0A8S0W726"/>
<dbReference type="EMBL" id="LR746496">
    <property type="protein sequence ID" value="CAA7600319.1"/>
    <property type="molecule type" value="Genomic_DNA"/>
</dbReference>
<evidence type="ECO:0000259" key="1">
    <source>
        <dbReference type="Pfam" id="PF19912"/>
    </source>
</evidence>
<dbReference type="InterPro" id="IPR045965">
    <property type="entry name" value="DUF6385"/>
</dbReference>
<protein>
    <recommendedName>
        <fullName evidence="1">DUF6385 domain-containing protein</fullName>
    </recommendedName>
</protein>